<keyword evidence="6" id="KW-0449">Lipoprotein</keyword>
<evidence type="ECO:0000256" key="4">
    <source>
        <dbReference type="ARBA" id="ARBA00022840"/>
    </source>
</evidence>
<dbReference type="PROSITE" id="PS50893">
    <property type="entry name" value="ABC_TRANSPORTER_2"/>
    <property type="match status" value="1"/>
</dbReference>
<evidence type="ECO:0000313" key="7">
    <source>
        <dbReference type="Proteomes" id="UP000838100"/>
    </source>
</evidence>
<dbReference type="RefSeq" id="WP_237442916.1">
    <property type="nucleotide sequence ID" value="NZ_CAKLPX010000001.1"/>
</dbReference>
<keyword evidence="6" id="KW-0378">Hydrolase</keyword>
<dbReference type="InterPro" id="IPR017871">
    <property type="entry name" value="ABC_transporter-like_CS"/>
</dbReference>
<dbReference type="PANTHER" id="PTHR42798">
    <property type="entry name" value="LIPOPROTEIN-RELEASING SYSTEM ATP-BINDING PROTEIN LOLD"/>
    <property type="match status" value="1"/>
</dbReference>
<dbReference type="SMART" id="SM00382">
    <property type="entry name" value="AAA"/>
    <property type="match status" value="1"/>
</dbReference>
<protein>
    <submittedName>
        <fullName evidence="6">Lipoprotein-releasing system ATP-binding protein LolD</fullName>
        <ecNumber evidence="6">3.6.3.-</ecNumber>
    </submittedName>
</protein>
<gene>
    <name evidence="6" type="primary">lolD_2</name>
    <name evidence="6" type="ORF">SIN8267_00322</name>
</gene>
<dbReference type="InterPro" id="IPR017911">
    <property type="entry name" value="MacB-like_ATP-bd"/>
</dbReference>
<dbReference type="EC" id="3.6.3.-" evidence="6"/>
<evidence type="ECO:0000259" key="5">
    <source>
        <dbReference type="PROSITE" id="PS50893"/>
    </source>
</evidence>
<comment type="caution">
    <text evidence="6">The sequence shown here is derived from an EMBL/GenBank/DDBJ whole genome shotgun (WGS) entry which is preliminary data.</text>
</comment>
<keyword evidence="4 6" id="KW-0067">ATP-binding</keyword>
<dbReference type="SUPFAM" id="SSF52540">
    <property type="entry name" value="P-loop containing nucleoside triphosphate hydrolases"/>
    <property type="match status" value="1"/>
</dbReference>
<evidence type="ECO:0000256" key="3">
    <source>
        <dbReference type="ARBA" id="ARBA00022741"/>
    </source>
</evidence>
<sequence length="232" mass="24762">MIKLNGVSHHIATADDHLTILHDINLSIEAGESVAITGSSGSGKTTLLGMLAGLDTPTGGEIIVDEAVLTSMNEDQRALFRAKNVGFIFQSFHLLDGLTALENVLLPLELAGAEASEAEAAQYLDQVGLSHRLTHYPSQLSGGEQQRVAIARAFAAKPRYLFADEPTGNLDQNTGATIIELLFEMNRQLNTTLILVTHEARLAGFCQRHCQIENGCLTEITSGIDAGVVADA</sequence>
<dbReference type="EMBL" id="CAKLPX010000001">
    <property type="protein sequence ID" value="CAH0990230.1"/>
    <property type="molecule type" value="Genomic_DNA"/>
</dbReference>
<dbReference type="Gene3D" id="3.40.50.300">
    <property type="entry name" value="P-loop containing nucleotide triphosphate hydrolases"/>
    <property type="match status" value="1"/>
</dbReference>
<evidence type="ECO:0000256" key="2">
    <source>
        <dbReference type="ARBA" id="ARBA00022448"/>
    </source>
</evidence>
<evidence type="ECO:0000313" key="6">
    <source>
        <dbReference type="EMBL" id="CAH0990230.1"/>
    </source>
</evidence>
<comment type="similarity">
    <text evidence="1">Belongs to the ABC transporter superfamily.</text>
</comment>
<dbReference type="InterPro" id="IPR003593">
    <property type="entry name" value="AAA+_ATPase"/>
</dbReference>
<dbReference type="Proteomes" id="UP000838100">
    <property type="component" value="Unassembled WGS sequence"/>
</dbReference>
<organism evidence="6 7">
    <name type="scientific">Sinobacterium norvegicum</name>
    <dbReference type="NCBI Taxonomy" id="1641715"/>
    <lineage>
        <taxon>Bacteria</taxon>
        <taxon>Pseudomonadati</taxon>
        <taxon>Pseudomonadota</taxon>
        <taxon>Gammaproteobacteria</taxon>
        <taxon>Cellvibrionales</taxon>
        <taxon>Spongiibacteraceae</taxon>
        <taxon>Sinobacterium</taxon>
    </lineage>
</organism>
<dbReference type="InterPro" id="IPR003439">
    <property type="entry name" value="ABC_transporter-like_ATP-bd"/>
</dbReference>
<keyword evidence="7" id="KW-1185">Reference proteome</keyword>
<dbReference type="CDD" id="cd03255">
    <property type="entry name" value="ABC_MJ0796_LolCDE_FtsE"/>
    <property type="match status" value="1"/>
</dbReference>
<keyword evidence="3" id="KW-0547">Nucleotide-binding</keyword>
<reference evidence="6" key="1">
    <citation type="submission" date="2021-12" db="EMBL/GenBank/DDBJ databases">
        <authorList>
            <person name="Rodrigo-Torres L."/>
            <person name="Arahal R. D."/>
            <person name="Lucena T."/>
        </authorList>
    </citation>
    <scope>NUCLEOTIDE SEQUENCE</scope>
    <source>
        <strain evidence="6">CECT 8267</strain>
    </source>
</reference>
<dbReference type="GO" id="GO:0016787">
    <property type="term" value="F:hydrolase activity"/>
    <property type="evidence" value="ECO:0007669"/>
    <property type="project" value="UniProtKB-KW"/>
</dbReference>
<keyword evidence="2" id="KW-0813">Transport</keyword>
<dbReference type="GO" id="GO:0005524">
    <property type="term" value="F:ATP binding"/>
    <property type="evidence" value="ECO:0007669"/>
    <property type="project" value="UniProtKB-KW"/>
</dbReference>
<dbReference type="PANTHER" id="PTHR42798:SF2">
    <property type="entry name" value="ABC TRANSPORTER ATP-BINDING PROTEIN MG467-RELATED"/>
    <property type="match status" value="1"/>
</dbReference>
<evidence type="ECO:0000256" key="1">
    <source>
        <dbReference type="ARBA" id="ARBA00005417"/>
    </source>
</evidence>
<feature type="domain" description="ABC transporter" evidence="5">
    <location>
        <begin position="2"/>
        <end position="232"/>
    </location>
</feature>
<proteinExistence type="inferred from homology"/>
<dbReference type="Pfam" id="PF00005">
    <property type="entry name" value="ABC_tran"/>
    <property type="match status" value="1"/>
</dbReference>
<dbReference type="InterPro" id="IPR027417">
    <property type="entry name" value="P-loop_NTPase"/>
</dbReference>
<dbReference type="PROSITE" id="PS00211">
    <property type="entry name" value="ABC_TRANSPORTER_1"/>
    <property type="match status" value="1"/>
</dbReference>
<accession>A0ABM9AAI5</accession>
<name>A0ABM9AAI5_9GAMM</name>